<dbReference type="InterPro" id="IPR000415">
    <property type="entry name" value="Nitroreductase-like"/>
</dbReference>
<dbReference type="EMBL" id="CP000786">
    <property type="protein sequence ID" value="ABZ99420.1"/>
    <property type="molecule type" value="Genomic_DNA"/>
</dbReference>
<dbReference type="CDD" id="cd02136">
    <property type="entry name" value="PnbA_NfnB-like"/>
    <property type="match status" value="1"/>
</dbReference>
<dbReference type="InterPro" id="IPR050627">
    <property type="entry name" value="Nitroreductase/BluB"/>
</dbReference>
<dbReference type="AlphaFoldDB" id="B0SRC8"/>
<reference evidence="5 6" key="1">
    <citation type="journal article" date="2008" name="PLoS ONE">
        <title>Genome sequence of the saprophyte Leptospira biflexa provides insights into the evolution of Leptospira and the pathogenesis of leptospirosis.</title>
        <authorList>
            <person name="Picardeau M."/>
            <person name="Bulach D.M."/>
            <person name="Bouchier C."/>
            <person name="Zuerner R.L."/>
            <person name="Zidane N."/>
            <person name="Wilson P.J."/>
            <person name="Creno S."/>
            <person name="Kuczek E.S."/>
            <person name="Bommezzadri S."/>
            <person name="Davis J.C."/>
            <person name="McGrath A."/>
            <person name="Johnson M.J."/>
            <person name="Boursaux-Eude C."/>
            <person name="Seemann T."/>
            <person name="Rouy Z."/>
            <person name="Coppel R.L."/>
            <person name="Rood J.I."/>
            <person name="Lajus A."/>
            <person name="Davies J.K."/>
            <person name="Medigue C."/>
            <person name="Adler B."/>
        </authorList>
    </citation>
    <scope>NUCLEOTIDE SEQUENCE [LARGE SCALE GENOMIC DNA]</scope>
    <source>
        <strain evidence="6">Patoc 1 / ATCC 23582 / Paris</strain>
    </source>
</reference>
<keyword evidence="6" id="KW-1185">Reference proteome</keyword>
<keyword evidence="1" id="KW-0285">Flavoprotein</keyword>
<dbReference type="Proteomes" id="UP000001847">
    <property type="component" value="Chromosome I"/>
</dbReference>
<sequence>MMNQELISIHEVAKSVSEAMDTRHSIREYESKPIPEDVLRRVFEKALRSPSWKNSQPWKVHIVSGDKKNSLALALTSAAKESPPTPETGWPESYPSDAKKRMFDLGMKIYGVAGIDRKDKEARDQFMLRNFSFFGAPTAVFITSKFDLNFFVGIDLGCFLQSILLLAREEGLGTCPQAALGAFPEVVRSELGLPGEEKVIMGLSIGYPKAESDLNRFHTPREGSSDLIRFY</sequence>
<evidence type="ECO:0000313" key="5">
    <source>
        <dbReference type="EMBL" id="ABZ99420.1"/>
    </source>
</evidence>
<evidence type="ECO:0000259" key="4">
    <source>
        <dbReference type="Pfam" id="PF00881"/>
    </source>
</evidence>
<dbReference type="PANTHER" id="PTHR23026:SF90">
    <property type="entry name" value="IODOTYROSINE DEIODINASE 1"/>
    <property type="match status" value="1"/>
</dbReference>
<evidence type="ECO:0000256" key="2">
    <source>
        <dbReference type="ARBA" id="ARBA00022643"/>
    </source>
</evidence>
<feature type="domain" description="Nitroreductase" evidence="4">
    <location>
        <begin position="22"/>
        <end position="207"/>
    </location>
</feature>
<organism evidence="5 6">
    <name type="scientific">Leptospira biflexa serovar Patoc (strain Patoc 1 / ATCC 23582 / Paris)</name>
    <dbReference type="NCBI Taxonomy" id="456481"/>
    <lineage>
        <taxon>Bacteria</taxon>
        <taxon>Pseudomonadati</taxon>
        <taxon>Spirochaetota</taxon>
        <taxon>Spirochaetia</taxon>
        <taxon>Leptospirales</taxon>
        <taxon>Leptospiraceae</taxon>
        <taxon>Leptospira</taxon>
    </lineage>
</organism>
<protein>
    <submittedName>
        <fullName evidence="5">Putative nitroreductase</fullName>
    </submittedName>
</protein>
<evidence type="ECO:0000256" key="3">
    <source>
        <dbReference type="ARBA" id="ARBA00023002"/>
    </source>
</evidence>
<keyword evidence="2" id="KW-0288">FMN</keyword>
<dbReference type="PANTHER" id="PTHR23026">
    <property type="entry name" value="NADPH NITROREDUCTASE"/>
    <property type="match status" value="1"/>
</dbReference>
<name>B0SRC8_LEPBP</name>
<dbReference type="SUPFAM" id="SSF55469">
    <property type="entry name" value="FMN-dependent nitroreductase-like"/>
    <property type="match status" value="1"/>
</dbReference>
<proteinExistence type="predicted"/>
<evidence type="ECO:0000313" key="6">
    <source>
        <dbReference type="Proteomes" id="UP000001847"/>
    </source>
</evidence>
<dbReference type="Pfam" id="PF00881">
    <property type="entry name" value="Nitroreductase"/>
    <property type="match status" value="1"/>
</dbReference>
<dbReference type="GO" id="GO:0016491">
    <property type="term" value="F:oxidoreductase activity"/>
    <property type="evidence" value="ECO:0007669"/>
    <property type="project" value="UniProtKB-KW"/>
</dbReference>
<dbReference type="OrthoDB" id="9812105at2"/>
<dbReference type="STRING" id="456481.LEPBI_I3356"/>
<keyword evidence="3" id="KW-0560">Oxidoreductase</keyword>
<dbReference type="Gene3D" id="3.40.109.10">
    <property type="entry name" value="NADH Oxidase"/>
    <property type="match status" value="1"/>
</dbReference>
<gene>
    <name evidence="5" type="ordered locus">LEPBI_I3356</name>
</gene>
<dbReference type="HOGENOM" id="CLU_070764_9_1_12"/>
<dbReference type="InterPro" id="IPR029479">
    <property type="entry name" value="Nitroreductase"/>
</dbReference>
<dbReference type="KEGG" id="lbi:LEPBI_I3356"/>
<accession>B0SRC8</accession>
<evidence type="ECO:0000256" key="1">
    <source>
        <dbReference type="ARBA" id="ARBA00022630"/>
    </source>
</evidence>